<reference evidence="1" key="1">
    <citation type="journal article" date="2021" name="J. Hered.">
        <title>Genome Assembly of Salicaceae Populus deltoides (Eastern Cottonwood) I-69 Based on Nanopore Sequencing and Hi-C Technologies.</title>
        <authorList>
            <person name="Bai S."/>
            <person name="Wu H."/>
            <person name="Zhang J."/>
            <person name="Pan Z."/>
            <person name="Zhao W."/>
            <person name="Li Z."/>
            <person name="Tong C."/>
        </authorList>
    </citation>
    <scope>NUCLEOTIDE SEQUENCE</scope>
    <source>
        <tissue evidence="1">Leaf</tissue>
    </source>
</reference>
<dbReference type="EMBL" id="JACEGQ020000014">
    <property type="protein sequence ID" value="KAH8489782.1"/>
    <property type="molecule type" value="Genomic_DNA"/>
</dbReference>
<dbReference type="Proteomes" id="UP000807159">
    <property type="component" value="Chromosome 14"/>
</dbReference>
<comment type="caution">
    <text evidence="1">The sequence shown here is derived from an EMBL/GenBank/DDBJ whole genome shotgun (WGS) entry which is preliminary data.</text>
</comment>
<evidence type="ECO:0000313" key="1">
    <source>
        <dbReference type="EMBL" id="KAH8489782.1"/>
    </source>
</evidence>
<organism evidence="1 2">
    <name type="scientific">Populus deltoides</name>
    <name type="common">Eastern poplar</name>
    <name type="synonym">Eastern cottonwood</name>
    <dbReference type="NCBI Taxonomy" id="3696"/>
    <lineage>
        <taxon>Eukaryota</taxon>
        <taxon>Viridiplantae</taxon>
        <taxon>Streptophyta</taxon>
        <taxon>Embryophyta</taxon>
        <taxon>Tracheophyta</taxon>
        <taxon>Spermatophyta</taxon>
        <taxon>Magnoliopsida</taxon>
        <taxon>eudicotyledons</taxon>
        <taxon>Gunneridae</taxon>
        <taxon>Pentapetalae</taxon>
        <taxon>rosids</taxon>
        <taxon>fabids</taxon>
        <taxon>Malpighiales</taxon>
        <taxon>Salicaceae</taxon>
        <taxon>Saliceae</taxon>
        <taxon>Populus</taxon>
    </lineage>
</organism>
<name>A0A8T2XAH8_POPDE</name>
<evidence type="ECO:0000313" key="2">
    <source>
        <dbReference type="Proteomes" id="UP000807159"/>
    </source>
</evidence>
<feature type="non-terminal residue" evidence="1">
    <location>
        <position position="1"/>
    </location>
</feature>
<sequence>AYISRTWQKRPRDEGGLVDSGWWSGCGCGCYSVDGGHSCGNSSLCGCDSVDGGHSSSNSFFCSVDA</sequence>
<dbReference type="AlphaFoldDB" id="A0A8T2XAH8"/>
<proteinExistence type="predicted"/>
<protein>
    <submittedName>
        <fullName evidence="1">Uncharacterized protein</fullName>
    </submittedName>
</protein>
<keyword evidence="2" id="KW-1185">Reference proteome</keyword>
<gene>
    <name evidence="1" type="ORF">H0E87_025122</name>
</gene>
<accession>A0A8T2XAH8</accession>